<accession>A0A7G2FB50</accession>
<gene>
    <name evidence="2" type="ORF">AT9943_LOCUS20378</name>
</gene>
<dbReference type="EMBL" id="LR881470">
    <property type="protein sequence ID" value="CAD5332999.1"/>
    <property type="molecule type" value="Genomic_DNA"/>
</dbReference>
<proteinExistence type="predicted"/>
<dbReference type="AlphaFoldDB" id="A0A7G2FB50"/>
<dbReference type="Proteomes" id="UP000516314">
    <property type="component" value="Chromosome 5"/>
</dbReference>
<feature type="region of interest" description="Disordered" evidence="1">
    <location>
        <begin position="43"/>
        <end position="75"/>
    </location>
</feature>
<evidence type="ECO:0000256" key="1">
    <source>
        <dbReference type="SAM" id="MobiDB-lite"/>
    </source>
</evidence>
<evidence type="ECO:0000313" key="3">
    <source>
        <dbReference type="Proteomes" id="UP000516314"/>
    </source>
</evidence>
<feature type="compositionally biased region" description="Basic and acidic residues" evidence="1">
    <location>
        <begin position="55"/>
        <end position="66"/>
    </location>
</feature>
<sequence length="95" mass="10577">MLENSHDTSDSGTPSSMVLLMNPPPLRRYVLKPIDLEKSNLEFGLTSQHAQLGDPRGKDRDEKGKGVETGVPSLRSSVQYEKKDVVVKVKVEKKE</sequence>
<reference evidence="2 3" key="1">
    <citation type="submission" date="2020-09" db="EMBL/GenBank/DDBJ databases">
        <authorList>
            <person name="Ashkenazy H."/>
        </authorList>
    </citation>
    <scope>NUCLEOTIDE SEQUENCE [LARGE SCALE GENOMIC DNA]</scope>
    <source>
        <strain evidence="3">cv. Cdm-0</strain>
    </source>
</reference>
<protein>
    <submittedName>
        <fullName evidence="2">(thale cress) hypothetical protein</fullName>
    </submittedName>
</protein>
<organism evidence="2 3">
    <name type="scientific">Arabidopsis thaliana</name>
    <name type="common">Mouse-ear cress</name>
    <dbReference type="NCBI Taxonomy" id="3702"/>
    <lineage>
        <taxon>Eukaryota</taxon>
        <taxon>Viridiplantae</taxon>
        <taxon>Streptophyta</taxon>
        <taxon>Embryophyta</taxon>
        <taxon>Tracheophyta</taxon>
        <taxon>Spermatophyta</taxon>
        <taxon>Magnoliopsida</taxon>
        <taxon>eudicotyledons</taxon>
        <taxon>Gunneridae</taxon>
        <taxon>Pentapetalae</taxon>
        <taxon>rosids</taxon>
        <taxon>malvids</taxon>
        <taxon>Brassicales</taxon>
        <taxon>Brassicaceae</taxon>
        <taxon>Camelineae</taxon>
        <taxon>Arabidopsis</taxon>
    </lineage>
</organism>
<feature type="region of interest" description="Disordered" evidence="1">
    <location>
        <begin position="1"/>
        <end position="21"/>
    </location>
</feature>
<evidence type="ECO:0000313" key="2">
    <source>
        <dbReference type="EMBL" id="CAD5332999.1"/>
    </source>
</evidence>
<name>A0A7G2FB50_ARATH</name>